<dbReference type="Pfam" id="PF00367">
    <property type="entry name" value="PTS_EIIB"/>
    <property type="match status" value="1"/>
</dbReference>
<evidence type="ECO:0000313" key="17">
    <source>
        <dbReference type="EMBL" id="MBA5729254.1"/>
    </source>
</evidence>
<dbReference type="NCBIfam" id="TIGR00830">
    <property type="entry name" value="PTBA"/>
    <property type="match status" value="1"/>
</dbReference>
<evidence type="ECO:0000256" key="13">
    <source>
        <dbReference type="SAM" id="Phobius"/>
    </source>
</evidence>
<keyword evidence="18" id="KW-1185">Reference proteome</keyword>
<feature type="transmembrane region" description="Helical" evidence="13">
    <location>
        <begin position="139"/>
        <end position="157"/>
    </location>
</feature>
<keyword evidence="2" id="KW-0813">Transport</keyword>
<dbReference type="FunFam" id="2.70.70.10:FF:000001">
    <property type="entry name" value="PTS system glucose-specific IIA component"/>
    <property type="match status" value="1"/>
</dbReference>
<dbReference type="Gene3D" id="2.70.70.10">
    <property type="entry name" value="Glucose Permease (Domain IIA)"/>
    <property type="match status" value="1"/>
</dbReference>
<dbReference type="InterPro" id="IPR001127">
    <property type="entry name" value="PTS_EIIA_1_perm"/>
</dbReference>
<evidence type="ECO:0000256" key="11">
    <source>
        <dbReference type="PROSITE-ProRule" id="PRU00421"/>
    </source>
</evidence>
<feature type="active site" description="Phosphocysteine intermediate; for EIIB activity" evidence="11">
    <location>
        <position position="487"/>
    </location>
</feature>
<dbReference type="GO" id="GO:0090563">
    <property type="term" value="F:protein-phosphocysteine-sugar phosphotransferase activity"/>
    <property type="evidence" value="ECO:0007669"/>
    <property type="project" value="TreeGrafter"/>
</dbReference>
<dbReference type="GO" id="GO:0016301">
    <property type="term" value="F:kinase activity"/>
    <property type="evidence" value="ECO:0007669"/>
    <property type="project" value="UniProtKB-KW"/>
</dbReference>
<feature type="transmembrane region" description="Helical" evidence="13">
    <location>
        <begin position="56"/>
        <end position="82"/>
    </location>
</feature>
<dbReference type="Proteomes" id="UP000571018">
    <property type="component" value="Unassembled WGS sequence"/>
</dbReference>
<dbReference type="PANTHER" id="PTHR30009">
    <property type="entry name" value="CYTOCHROME C-TYPE SYNTHESIS PROTEIN AND PTS TRANSMEMBRANE COMPONENT"/>
    <property type="match status" value="1"/>
</dbReference>
<gene>
    <name evidence="17" type="ORF">HW423_05590</name>
</gene>
<sequence>MNGKFFNLMQTLGRSFMLPIALLPVAGLFLGIGATITGDAFVAQWGLENILGEGTILNGILSILTDVGDIIFGNLALLFAIAVSSSLANARKEVAALSAVIGYLVMYQSITSTLANFGDIETLKGINGLVGSVLGFEETLNTGVFGGIIIGLVVAYLHNKFYRVKFPDALSFFAGTHFVPIISTVAALIVGAILAFVWPFIGGGIAWLGETIAGSGPIGGFFYGYVYRALIPFGLHHVFYLPFWQTAMGGSIEVAGEVVNGAQNIVFAQLQNGDVISPEAAKYFSFAFPMMLVGFPAAALAMYHTAKPERKDDVKGLLFSSSLTSFLTGITEPIEFSILFASPVLYFGVNAVLAGLSVVIVQLLNIGVGFTFSAGFLDFFLYGMLPGNERTNWIILAIYSIIWGLVYYFLFRWAITKFDLKTPGREDDEEETRLRSKDEYREEHGIGQAAKTTTTSSTGELTEDELRSQQILEGLGGQDNLASFTNCATRLRVTVEDGEQVNQAQLRRTGAAGVTVSGKSVQVIYGTQVGGIATDLEDYINRVNKGEIQVTEATSKEAEVVVDEEPKATPAKEATEQTVEGIASPLTGRVVALTDVPDAAFASEALGKGAAIEPTIGEVVSPVNGKVVTVFPTGHAIGLQTEAGAEILIHIGLDTVNLDGKGFNVLVDADEEVTVGQKLVEFDIDLIKEAGYSTITPVVVTNTANYNNVSASELETVNAGDELITIE</sequence>
<keyword evidence="3" id="KW-1003">Cell membrane</keyword>
<evidence type="ECO:0000256" key="3">
    <source>
        <dbReference type="ARBA" id="ARBA00022475"/>
    </source>
</evidence>
<feature type="domain" description="PTS EIIA type-1" evidence="14">
    <location>
        <begin position="598"/>
        <end position="702"/>
    </location>
</feature>
<dbReference type="NCBIfam" id="TIGR00826">
    <property type="entry name" value="EIIB_glc"/>
    <property type="match status" value="1"/>
</dbReference>
<keyword evidence="10 13" id="KW-0472">Membrane</keyword>
<dbReference type="PROSITE" id="PS01035">
    <property type="entry name" value="PTS_EIIB_TYPE_1_CYS"/>
    <property type="match status" value="1"/>
</dbReference>
<dbReference type="InterPro" id="IPR003352">
    <property type="entry name" value="PTS_EIIC"/>
</dbReference>
<name>A0A839A5Y8_9LACT</name>
<proteinExistence type="predicted"/>
<feature type="region of interest" description="Disordered" evidence="12">
    <location>
        <begin position="424"/>
        <end position="463"/>
    </location>
</feature>
<dbReference type="PROSITE" id="PS51093">
    <property type="entry name" value="PTS_EIIA_TYPE_1"/>
    <property type="match status" value="1"/>
</dbReference>
<dbReference type="CDD" id="cd00212">
    <property type="entry name" value="PTS_IIB_glc"/>
    <property type="match status" value="1"/>
</dbReference>
<evidence type="ECO:0000256" key="1">
    <source>
        <dbReference type="ARBA" id="ARBA00004651"/>
    </source>
</evidence>
<dbReference type="InterPro" id="IPR036878">
    <property type="entry name" value="Glu_permease_IIB"/>
</dbReference>
<evidence type="ECO:0000256" key="9">
    <source>
        <dbReference type="ARBA" id="ARBA00022989"/>
    </source>
</evidence>
<dbReference type="GO" id="GO:0005886">
    <property type="term" value="C:plasma membrane"/>
    <property type="evidence" value="ECO:0007669"/>
    <property type="project" value="UniProtKB-SubCell"/>
</dbReference>
<evidence type="ECO:0000256" key="5">
    <source>
        <dbReference type="ARBA" id="ARBA00022679"/>
    </source>
</evidence>
<feature type="domain" description="PTS EIIC type-1" evidence="16">
    <location>
        <begin position="3"/>
        <end position="427"/>
    </location>
</feature>
<feature type="transmembrane region" description="Helical" evidence="13">
    <location>
        <begin position="12"/>
        <end position="36"/>
    </location>
</feature>
<dbReference type="GO" id="GO:0009401">
    <property type="term" value="P:phosphoenolpyruvate-dependent sugar phosphotransferase system"/>
    <property type="evidence" value="ECO:0007669"/>
    <property type="project" value="UniProtKB-KW"/>
</dbReference>
<dbReference type="Gene3D" id="3.30.1360.60">
    <property type="entry name" value="Glucose permease domain IIB"/>
    <property type="match status" value="1"/>
</dbReference>
<evidence type="ECO:0000256" key="6">
    <source>
        <dbReference type="ARBA" id="ARBA00022683"/>
    </source>
</evidence>
<keyword evidence="6" id="KW-0598">Phosphotransferase system</keyword>
<dbReference type="SUPFAM" id="SSF55604">
    <property type="entry name" value="Glucose permease domain IIB"/>
    <property type="match status" value="1"/>
</dbReference>
<dbReference type="EMBL" id="JACAOA010000011">
    <property type="protein sequence ID" value="MBA5729254.1"/>
    <property type="molecule type" value="Genomic_DNA"/>
</dbReference>
<evidence type="ECO:0000259" key="16">
    <source>
        <dbReference type="PROSITE" id="PS51103"/>
    </source>
</evidence>
<keyword evidence="9 13" id="KW-1133">Transmembrane helix</keyword>
<dbReference type="InterPro" id="IPR013013">
    <property type="entry name" value="PTS_EIIC_1"/>
</dbReference>
<organism evidence="17 18">
    <name type="scientific">Ruoffia halotolerans</name>
    <dbReference type="NCBI Taxonomy" id="2748684"/>
    <lineage>
        <taxon>Bacteria</taxon>
        <taxon>Bacillati</taxon>
        <taxon>Bacillota</taxon>
        <taxon>Bacilli</taxon>
        <taxon>Lactobacillales</taxon>
        <taxon>Aerococcaceae</taxon>
        <taxon>Ruoffia</taxon>
    </lineage>
</organism>
<keyword evidence="5" id="KW-0808">Transferase</keyword>
<dbReference type="PROSITE" id="PS51098">
    <property type="entry name" value="PTS_EIIB_TYPE_1"/>
    <property type="match status" value="1"/>
</dbReference>
<feature type="transmembrane region" description="Helical" evidence="13">
    <location>
        <begin position="94"/>
        <end position="110"/>
    </location>
</feature>
<evidence type="ECO:0000256" key="10">
    <source>
        <dbReference type="ARBA" id="ARBA00023136"/>
    </source>
</evidence>
<feature type="transmembrane region" description="Helical" evidence="13">
    <location>
        <begin position="391"/>
        <end position="411"/>
    </location>
</feature>
<feature type="compositionally biased region" description="Basic and acidic residues" evidence="12">
    <location>
        <begin position="432"/>
        <end position="445"/>
    </location>
</feature>
<dbReference type="PROSITE" id="PS51103">
    <property type="entry name" value="PTS_EIIC_TYPE_1"/>
    <property type="match status" value="1"/>
</dbReference>
<evidence type="ECO:0000256" key="12">
    <source>
        <dbReference type="SAM" id="MobiDB-lite"/>
    </source>
</evidence>
<dbReference type="RefSeq" id="WP_218930955.1">
    <property type="nucleotide sequence ID" value="NZ_JACAOA010000011.1"/>
</dbReference>
<keyword evidence="7 13" id="KW-0812">Transmembrane</keyword>
<evidence type="ECO:0000256" key="8">
    <source>
        <dbReference type="ARBA" id="ARBA00022777"/>
    </source>
</evidence>
<feature type="transmembrane region" description="Helical" evidence="13">
    <location>
        <begin position="178"/>
        <end position="201"/>
    </location>
</feature>
<comment type="caution">
    <text evidence="17">The sequence shown here is derived from an EMBL/GenBank/DDBJ whole genome shotgun (WGS) entry which is preliminary data.</text>
</comment>
<dbReference type="InterPro" id="IPR018113">
    <property type="entry name" value="PTrfase_EIIB_Cys"/>
</dbReference>
<dbReference type="AlphaFoldDB" id="A0A839A5Y8"/>
<feature type="domain" description="PTS EIIB type-1" evidence="15">
    <location>
        <begin position="465"/>
        <end position="546"/>
    </location>
</feature>
<dbReference type="PANTHER" id="PTHR30009:SF20">
    <property type="entry name" value="PTS SYSTEM GLUCOSE-SPECIFIC EIICB COMPONENT-RELATED"/>
    <property type="match status" value="1"/>
</dbReference>
<evidence type="ECO:0000313" key="18">
    <source>
        <dbReference type="Proteomes" id="UP000571018"/>
    </source>
</evidence>
<feature type="transmembrane region" description="Helical" evidence="13">
    <location>
        <begin position="283"/>
        <end position="302"/>
    </location>
</feature>
<protein>
    <submittedName>
        <fullName evidence="17">PTS transporter subunit EIIC</fullName>
    </submittedName>
</protein>
<dbReference type="InterPro" id="IPR011055">
    <property type="entry name" value="Dup_hybrid_motif"/>
</dbReference>
<dbReference type="SUPFAM" id="SSF51261">
    <property type="entry name" value="Duplicated hybrid motif"/>
    <property type="match status" value="1"/>
</dbReference>
<evidence type="ECO:0000256" key="7">
    <source>
        <dbReference type="ARBA" id="ARBA00022692"/>
    </source>
</evidence>
<evidence type="ECO:0000259" key="15">
    <source>
        <dbReference type="PROSITE" id="PS51098"/>
    </source>
</evidence>
<accession>A0A839A5Y8</accession>
<dbReference type="GO" id="GO:0008982">
    <property type="term" value="F:protein-N(PI)-phosphohistidine-sugar phosphotransferase activity"/>
    <property type="evidence" value="ECO:0007669"/>
    <property type="project" value="InterPro"/>
</dbReference>
<dbReference type="PROSITE" id="PS00371">
    <property type="entry name" value="PTS_EIIA_TYPE_1_HIS"/>
    <property type="match status" value="1"/>
</dbReference>
<dbReference type="InterPro" id="IPR050429">
    <property type="entry name" value="PTS_Glucose_EIICBA"/>
</dbReference>
<comment type="subcellular location">
    <subcellularLocation>
        <location evidence="1">Cell membrane</location>
        <topology evidence="1">Multi-pass membrane protein</topology>
    </subcellularLocation>
</comment>
<dbReference type="InterPro" id="IPR001996">
    <property type="entry name" value="PTS_IIB_1"/>
</dbReference>
<dbReference type="Pfam" id="PF02378">
    <property type="entry name" value="PTS_EIIC"/>
    <property type="match status" value="1"/>
</dbReference>
<reference evidence="17 18" key="1">
    <citation type="submission" date="2020-06" db="EMBL/GenBank/DDBJ databases">
        <title>Reclassification of Facklamia ignava, Facklamia soureckii and Facklami tabacinasalis as Falseniella iganva gen. nov., comb. nov., Hutsoniella ignava gen. nov., comb. nov., and Ruoffia tabacinasalis gen. nov., comb. nov and description of Ruoffia haltotolerans sp. nov., isolated from hypersaline Inland Sea of Qatar.</title>
        <authorList>
            <person name="Fotedar R."/>
            <person name="Sankaranarayanan K."/>
            <person name="Lawson P."/>
            <person name="Caldwell M."/>
            <person name="Zeyara A."/>
            <person name="Al Malki A."/>
            <person name="Ali M."/>
        </authorList>
    </citation>
    <scope>NUCLEOTIDE SEQUENCE [LARGE SCALE GENOMIC DNA]</scope>
    <source>
        <strain evidence="17 18">INB8</strain>
    </source>
</reference>
<dbReference type="Pfam" id="PF00358">
    <property type="entry name" value="PTS_EIIA_1"/>
    <property type="match status" value="1"/>
</dbReference>
<feature type="transmembrane region" description="Helical" evidence="13">
    <location>
        <begin position="336"/>
        <end position="356"/>
    </location>
</feature>
<evidence type="ECO:0000256" key="2">
    <source>
        <dbReference type="ARBA" id="ARBA00022448"/>
    </source>
</evidence>
<dbReference type="CDD" id="cd00210">
    <property type="entry name" value="PTS_IIA_glc"/>
    <property type="match status" value="1"/>
</dbReference>
<feature type="transmembrane region" description="Helical" evidence="13">
    <location>
        <begin position="363"/>
        <end position="385"/>
    </location>
</feature>
<evidence type="ECO:0000256" key="4">
    <source>
        <dbReference type="ARBA" id="ARBA00022597"/>
    </source>
</evidence>
<keyword evidence="8" id="KW-0418">Kinase</keyword>
<evidence type="ECO:0000259" key="14">
    <source>
        <dbReference type="PROSITE" id="PS51093"/>
    </source>
</evidence>
<keyword evidence="4" id="KW-0762">Sugar transport</keyword>